<organism evidence="1">
    <name type="scientific">Pseudomonas phage RVTF4</name>
    <dbReference type="NCBI Taxonomy" id="3236931"/>
    <lineage>
        <taxon>Viruses</taxon>
    </lineage>
</organism>
<reference evidence="1" key="1">
    <citation type="submission" date="2024-07" db="EMBL/GenBank/DDBJ databases">
        <authorList>
            <person name="Bringhurst R.M."/>
            <person name="Homer T.E."/>
        </authorList>
    </citation>
    <scope>NUCLEOTIDE SEQUENCE</scope>
</reference>
<proteinExistence type="predicted"/>
<evidence type="ECO:0000313" key="1">
    <source>
        <dbReference type="EMBL" id="XDJ14771.1"/>
    </source>
</evidence>
<protein>
    <submittedName>
        <fullName evidence="1">Uncharacterized protein</fullName>
    </submittedName>
</protein>
<dbReference type="EMBL" id="PQ015378">
    <property type="protein sequence ID" value="XDJ14771.1"/>
    <property type="molecule type" value="Genomic_DNA"/>
</dbReference>
<sequence>MKIVSILFAIAVGVTFAIKHFEEPVGSVSNSFCGSPDKHCTTFTYEVN</sequence>
<accession>A0AB39CCX9</accession>
<name>A0AB39CCX9_9VIRU</name>